<feature type="transmembrane region" description="Helical" evidence="8">
    <location>
        <begin position="99"/>
        <end position="118"/>
    </location>
</feature>
<dbReference type="STRING" id="198092.SAMN02745194_04495"/>
<keyword evidence="6 8" id="KW-1133">Transmembrane helix</keyword>
<dbReference type="EMBL" id="FQZF01000038">
    <property type="protein sequence ID" value="SHK23156.1"/>
    <property type="molecule type" value="Genomic_DNA"/>
</dbReference>
<dbReference type="OrthoDB" id="9800873at2"/>
<dbReference type="Pfam" id="PF01925">
    <property type="entry name" value="TauE"/>
    <property type="match status" value="1"/>
</dbReference>
<evidence type="ECO:0000256" key="6">
    <source>
        <dbReference type="ARBA" id="ARBA00022989"/>
    </source>
</evidence>
<dbReference type="InterPro" id="IPR002781">
    <property type="entry name" value="TM_pro_TauE-like"/>
</dbReference>
<dbReference type="PANTHER" id="PTHR30269:SF32">
    <property type="entry name" value="MEMBRANE TRANSPORTER PROTEIN-RELATED"/>
    <property type="match status" value="1"/>
</dbReference>
<reference evidence="9 10" key="1">
    <citation type="submission" date="2016-11" db="EMBL/GenBank/DDBJ databases">
        <authorList>
            <person name="Jaros S."/>
            <person name="Januszkiewicz K."/>
            <person name="Wedrychowicz H."/>
        </authorList>
    </citation>
    <scope>NUCLEOTIDE SEQUENCE [LARGE SCALE GENOMIC DNA]</scope>
    <source>
        <strain evidence="9 10">DSM 14916</strain>
    </source>
</reference>
<evidence type="ECO:0000256" key="5">
    <source>
        <dbReference type="ARBA" id="ARBA00022692"/>
    </source>
</evidence>
<accession>A0A1M6QSG9</accession>
<keyword evidence="3" id="KW-0813">Transport</keyword>
<dbReference type="Proteomes" id="UP000184387">
    <property type="component" value="Unassembled WGS sequence"/>
</dbReference>
<proteinExistence type="inferred from homology"/>
<evidence type="ECO:0000256" key="3">
    <source>
        <dbReference type="ARBA" id="ARBA00022448"/>
    </source>
</evidence>
<feature type="transmembrane region" description="Helical" evidence="8">
    <location>
        <begin position="198"/>
        <end position="217"/>
    </location>
</feature>
<dbReference type="AlphaFoldDB" id="A0A1M6QSG9"/>
<evidence type="ECO:0000256" key="1">
    <source>
        <dbReference type="ARBA" id="ARBA00004651"/>
    </source>
</evidence>
<keyword evidence="10" id="KW-1185">Reference proteome</keyword>
<keyword evidence="7 8" id="KW-0472">Membrane</keyword>
<keyword evidence="5 8" id="KW-0812">Transmembrane</keyword>
<evidence type="ECO:0000313" key="10">
    <source>
        <dbReference type="Proteomes" id="UP000184387"/>
    </source>
</evidence>
<keyword evidence="4 8" id="KW-1003">Cell membrane</keyword>
<evidence type="ECO:0000313" key="9">
    <source>
        <dbReference type="EMBL" id="SHK23156.1"/>
    </source>
</evidence>
<dbReference type="RefSeq" id="WP_073139177.1">
    <property type="nucleotide sequence ID" value="NZ_FQZF01000038.1"/>
</dbReference>
<feature type="transmembrane region" description="Helical" evidence="8">
    <location>
        <begin position="73"/>
        <end position="92"/>
    </location>
</feature>
<gene>
    <name evidence="9" type="ORF">SAMN02745194_04495</name>
</gene>
<evidence type="ECO:0000256" key="7">
    <source>
        <dbReference type="ARBA" id="ARBA00023136"/>
    </source>
</evidence>
<evidence type="ECO:0000256" key="4">
    <source>
        <dbReference type="ARBA" id="ARBA00022475"/>
    </source>
</evidence>
<evidence type="ECO:0000256" key="8">
    <source>
        <dbReference type="RuleBase" id="RU363041"/>
    </source>
</evidence>
<dbReference type="PANTHER" id="PTHR30269">
    <property type="entry name" value="TRANSMEMBRANE PROTEIN YFCA"/>
    <property type="match status" value="1"/>
</dbReference>
<feature type="transmembrane region" description="Helical" evidence="8">
    <location>
        <begin position="170"/>
        <end position="192"/>
    </location>
</feature>
<feature type="transmembrane region" description="Helical" evidence="8">
    <location>
        <begin position="42"/>
        <end position="61"/>
    </location>
</feature>
<comment type="subcellular location">
    <subcellularLocation>
        <location evidence="1 8">Cell membrane</location>
        <topology evidence="1 8">Multi-pass membrane protein</topology>
    </subcellularLocation>
</comment>
<evidence type="ECO:0000256" key="2">
    <source>
        <dbReference type="ARBA" id="ARBA00009142"/>
    </source>
</evidence>
<name>A0A1M6QSG9_9PROT</name>
<feature type="transmembrane region" description="Helical" evidence="8">
    <location>
        <begin position="6"/>
        <end position="30"/>
    </location>
</feature>
<feature type="transmembrane region" description="Helical" evidence="8">
    <location>
        <begin position="229"/>
        <end position="246"/>
    </location>
</feature>
<organism evidence="9 10">
    <name type="scientific">Muricoccus roseus</name>
    <dbReference type="NCBI Taxonomy" id="198092"/>
    <lineage>
        <taxon>Bacteria</taxon>
        <taxon>Pseudomonadati</taxon>
        <taxon>Pseudomonadota</taxon>
        <taxon>Alphaproteobacteria</taxon>
        <taxon>Acetobacterales</taxon>
        <taxon>Roseomonadaceae</taxon>
        <taxon>Muricoccus</taxon>
    </lineage>
</organism>
<dbReference type="GO" id="GO:0005886">
    <property type="term" value="C:plasma membrane"/>
    <property type="evidence" value="ECO:0007669"/>
    <property type="project" value="UniProtKB-SubCell"/>
</dbReference>
<feature type="transmembrane region" description="Helical" evidence="8">
    <location>
        <begin position="138"/>
        <end position="158"/>
    </location>
</feature>
<protein>
    <recommendedName>
        <fullName evidence="8">Probable membrane transporter protein</fullName>
    </recommendedName>
</protein>
<dbReference type="InterPro" id="IPR052017">
    <property type="entry name" value="TSUP"/>
</dbReference>
<comment type="similarity">
    <text evidence="2 8">Belongs to the 4-toluene sulfonate uptake permease (TSUP) (TC 2.A.102) family.</text>
</comment>
<sequence>MDPALLAAIAATFTLAGFVKGVIGLGLPTIAMGLLGSLMPPAEAAALLVIPSIVTNIWQMAGGPALGPLLRRLWPMLAGIALGSWAGAGLLTGTRTGTAMAGLGAALLAYAIIGLLPWKLPRVPPRHEPWAGPLTGTATGLITGATGVFVIPAVPYLGALGLSRDSLVQALGLSFTVSTFALAAALGGAGVFNANLAWGSVIALAPALLGMGLGNALRRRVSPETFRRWFFLGLLGLGAQLLGRALV</sequence>